<proteinExistence type="predicted"/>
<protein>
    <submittedName>
        <fullName evidence="2">Uncharacterized protein</fullName>
    </submittedName>
</protein>
<name>E3ZQP5_LISSE</name>
<keyword evidence="1" id="KW-0812">Transmembrane</keyword>
<accession>E3ZQP5</accession>
<organism evidence="2">
    <name type="scientific">Listeria seeligeri FSL N1-067</name>
    <dbReference type="NCBI Taxonomy" id="702453"/>
    <lineage>
        <taxon>Bacteria</taxon>
        <taxon>Bacillati</taxon>
        <taxon>Bacillota</taxon>
        <taxon>Bacilli</taxon>
        <taxon>Bacillales</taxon>
        <taxon>Listeriaceae</taxon>
        <taxon>Listeria</taxon>
    </lineage>
</organism>
<gene>
    <name evidence="2" type="ORF">NT03LS_1794a</name>
</gene>
<comment type="caution">
    <text evidence="2">The sequence shown here is derived from an EMBL/GenBank/DDBJ whole genome shotgun (WGS) entry which is preliminary data.</text>
</comment>
<dbReference type="Proteomes" id="UP000004302">
    <property type="component" value="Chromosome"/>
</dbReference>
<reference evidence="2" key="1">
    <citation type="journal article" date="2010" name="Microbiol. Resour. Announc.">
        <title>Comparative genomics of the bacterial genus Listeria: Genome evolution is characterized by limited gene acquisition and limited gene loss.</title>
        <authorList>
            <person name="den Bakker H.C."/>
            <person name="Cummings C.A."/>
            <person name="Ferreira V."/>
            <person name="Vatta P."/>
            <person name="Orsi R.H."/>
            <person name="Degoricija L."/>
            <person name="Barker M."/>
            <person name="Petrauskene O."/>
            <person name="Furtado M.R."/>
            <person name="Wiedmann M."/>
        </authorList>
    </citation>
    <scope>NUCLEOTIDE SEQUENCE [LARGE SCALE GENOMIC DNA]</scope>
    <source>
        <strain evidence="2">FSL N1-067</strain>
    </source>
</reference>
<keyword evidence="1" id="KW-0472">Membrane</keyword>
<evidence type="ECO:0000313" key="2">
    <source>
        <dbReference type="EMBL" id="EFS00040.1"/>
    </source>
</evidence>
<evidence type="ECO:0000256" key="1">
    <source>
        <dbReference type="SAM" id="Phobius"/>
    </source>
</evidence>
<keyword evidence="1" id="KW-1133">Transmembrane helix</keyword>
<dbReference type="EMBL" id="ADXJ01000676">
    <property type="protein sequence ID" value="EFS00040.1"/>
    <property type="molecule type" value="Genomic_DNA"/>
</dbReference>
<dbReference type="HOGENOM" id="CLU_2728228_0_0_9"/>
<feature type="transmembrane region" description="Helical" evidence="1">
    <location>
        <begin position="6"/>
        <end position="33"/>
    </location>
</feature>
<sequence length="72" mass="7876">IPSIPIIGSISIMFSTVNIRLFVICSSITSSLVKRSESVVLRLFSSTRSTPIRNASSSPQRIKNCLLRVTPV</sequence>
<dbReference type="AlphaFoldDB" id="E3ZQP5"/>
<feature type="non-terminal residue" evidence="2">
    <location>
        <position position="1"/>
    </location>
</feature>